<organism evidence="3 4">
    <name type="scientific">Sulfitobacter delicatus</name>
    <dbReference type="NCBI Taxonomy" id="218672"/>
    <lineage>
        <taxon>Bacteria</taxon>
        <taxon>Pseudomonadati</taxon>
        <taxon>Pseudomonadota</taxon>
        <taxon>Alphaproteobacteria</taxon>
        <taxon>Rhodobacterales</taxon>
        <taxon>Roseobacteraceae</taxon>
        <taxon>Sulfitobacter</taxon>
    </lineage>
</organism>
<evidence type="ECO:0000313" key="4">
    <source>
        <dbReference type="Proteomes" id="UP000199399"/>
    </source>
</evidence>
<gene>
    <name evidence="3" type="ORF">SAMN04489759_102177</name>
</gene>
<feature type="region of interest" description="Disordered" evidence="1">
    <location>
        <begin position="49"/>
        <end position="76"/>
    </location>
</feature>
<dbReference type="Proteomes" id="UP000199399">
    <property type="component" value="Unassembled WGS sequence"/>
</dbReference>
<sequence>MSAPDTDTETQKKRHRHAIRGIKTAIIVGALMMIAAIVYAVLQATDPTPENAAAAEASAGQDLSQAPASAPPDLQQ</sequence>
<evidence type="ECO:0000256" key="1">
    <source>
        <dbReference type="SAM" id="MobiDB-lite"/>
    </source>
</evidence>
<feature type="transmembrane region" description="Helical" evidence="2">
    <location>
        <begin position="21"/>
        <end position="42"/>
    </location>
</feature>
<dbReference type="OrthoDB" id="7779177at2"/>
<keyword evidence="2" id="KW-1133">Transmembrane helix</keyword>
<keyword evidence="4" id="KW-1185">Reference proteome</keyword>
<keyword evidence="2" id="KW-0472">Membrane</keyword>
<name>A0A1G7L0F4_9RHOB</name>
<accession>A0A1G7L0F4</accession>
<keyword evidence="2" id="KW-0812">Transmembrane</keyword>
<proteinExistence type="predicted"/>
<dbReference type="STRING" id="218672.SAMN04489759_102177"/>
<evidence type="ECO:0000256" key="2">
    <source>
        <dbReference type="SAM" id="Phobius"/>
    </source>
</evidence>
<reference evidence="4" key="1">
    <citation type="submission" date="2016-10" db="EMBL/GenBank/DDBJ databases">
        <authorList>
            <person name="Varghese N."/>
            <person name="Submissions S."/>
        </authorList>
    </citation>
    <scope>NUCLEOTIDE SEQUENCE [LARGE SCALE GENOMIC DNA]</scope>
    <source>
        <strain evidence="4">DSM 16477</strain>
    </source>
</reference>
<dbReference type="EMBL" id="FNBP01000002">
    <property type="protein sequence ID" value="SDF43012.1"/>
    <property type="molecule type" value="Genomic_DNA"/>
</dbReference>
<dbReference type="AlphaFoldDB" id="A0A1G7L0F4"/>
<protein>
    <submittedName>
        <fullName evidence="3">Uncharacterized protein</fullName>
    </submittedName>
</protein>
<evidence type="ECO:0000313" key="3">
    <source>
        <dbReference type="EMBL" id="SDF43012.1"/>
    </source>
</evidence>
<dbReference type="RefSeq" id="WP_093739491.1">
    <property type="nucleotide sequence ID" value="NZ_FNBP01000002.1"/>
</dbReference>